<reference evidence="3 4" key="1">
    <citation type="submission" date="2016-02" db="EMBL/GenBank/DDBJ databases">
        <title>Genome analysis of coral dinoflagellate symbionts highlights evolutionary adaptations to a symbiotic lifestyle.</title>
        <authorList>
            <person name="Aranda M."/>
            <person name="Li Y."/>
            <person name="Liew Y.J."/>
            <person name="Baumgarten S."/>
            <person name="Simakov O."/>
            <person name="Wilson M."/>
            <person name="Piel J."/>
            <person name="Ashoor H."/>
            <person name="Bougouffa S."/>
            <person name="Bajic V.B."/>
            <person name="Ryu T."/>
            <person name="Ravasi T."/>
            <person name="Bayer T."/>
            <person name="Micklem G."/>
            <person name="Kim H."/>
            <person name="Bhak J."/>
            <person name="Lajeunesse T.C."/>
            <person name="Voolstra C.R."/>
        </authorList>
    </citation>
    <scope>NUCLEOTIDE SEQUENCE [LARGE SCALE GENOMIC DNA]</scope>
    <source>
        <strain evidence="3 4">CCMP2467</strain>
    </source>
</reference>
<feature type="transmembrane region" description="Helical" evidence="2">
    <location>
        <begin position="120"/>
        <end position="139"/>
    </location>
</feature>
<evidence type="ECO:0000313" key="4">
    <source>
        <dbReference type="Proteomes" id="UP000186817"/>
    </source>
</evidence>
<feature type="compositionally biased region" description="Acidic residues" evidence="1">
    <location>
        <begin position="679"/>
        <end position="688"/>
    </location>
</feature>
<feature type="compositionally biased region" description="Basic and acidic residues" evidence="1">
    <location>
        <begin position="703"/>
        <end position="721"/>
    </location>
</feature>
<name>A0A1Q9CX85_SYMMI</name>
<organism evidence="3 4">
    <name type="scientific">Symbiodinium microadriaticum</name>
    <name type="common">Dinoflagellate</name>
    <name type="synonym">Zooxanthella microadriatica</name>
    <dbReference type="NCBI Taxonomy" id="2951"/>
    <lineage>
        <taxon>Eukaryota</taxon>
        <taxon>Sar</taxon>
        <taxon>Alveolata</taxon>
        <taxon>Dinophyceae</taxon>
        <taxon>Suessiales</taxon>
        <taxon>Symbiodiniaceae</taxon>
        <taxon>Symbiodinium</taxon>
    </lineage>
</organism>
<feature type="compositionally biased region" description="Basic and acidic residues" evidence="1">
    <location>
        <begin position="566"/>
        <end position="604"/>
    </location>
</feature>
<gene>
    <name evidence="3" type="ORF">AK812_SmicGene31275</name>
</gene>
<dbReference type="Proteomes" id="UP000186817">
    <property type="component" value="Unassembled WGS sequence"/>
</dbReference>
<feature type="region of interest" description="Disordered" evidence="1">
    <location>
        <begin position="434"/>
        <end position="466"/>
    </location>
</feature>
<proteinExistence type="predicted"/>
<accession>A0A1Q9CX85</accession>
<sequence length="759" mass="83478">MEDAGGSASRRPVIRLERPASSRARRRDGAPDLVLSFPRQGPSRTAAVSGLGTRTAAEHLRSAMTQAAVALGDEEISQGLTAAQVLEGRQTLRPGGVLGRRVGVATAEAASTSSSWRSRLSWLSSRLNFSTLGLLLMVIMFPRLLAFLVAMGVRLVASLLVRLSSRIIRELVMQIALLAADVESQVIDWLYNAWLEAQAPTTVVLPLSSSPSPPAPSVTSPTPPQTVTVALPARPMDYLTLFLLLLQVLRSWPNGWAGILFVMIATRLDLERQETLRISFNRAAALSASGPATFVPKGTPPSLLRAECRALRIFQLADAADENYVASARGEAEDVGRGRCNKEYTEYNALFGKRVMHQAYQLLKWSSRSPPSSLQIAVAAGGRPEFEAMIKSSKPASFSSGIMLSRSEAQRQKGDELRMRAAGIDPTKVDEQWAGEVMSRRQKKEAKVDEEQEREKKEASDLPMEKSEVVGKKPDGRLKWLHKALVLASKGRIPAPAIYDIVQSSKFTQGVGSKVGMQMKGLVLANLHLFKKEQQKSLQNGRLMDFSGAGGSESRSPSPKKRKKEKDRSDEEDRERDEAKPKKSKKDKDKDVEDGHFDKSEVASKKPSSRLRWLHEALVSALQGRLAASAICQVVRSSKFASGLGTEVGLRTKGLVLANLHLFEEEEREELQRSRLMELDPDGDDDGDSYSSRSPTPKKRKKDKSDHEDAKHREKDKDKSSKKLGRASARDSEALKCAGGLSELERGLRTSERRCKCRS</sequence>
<keyword evidence="2" id="KW-0472">Membrane</keyword>
<keyword evidence="2" id="KW-1133">Transmembrane helix</keyword>
<feature type="region of interest" description="Disordered" evidence="1">
    <location>
        <begin position="541"/>
        <end position="610"/>
    </location>
</feature>
<dbReference type="AlphaFoldDB" id="A0A1Q9CX85"/>
<feature type="region of interest" description="Disordered" evidence="1">
    <location>
        <begin position="678"/>
        <end position="733"/>
    </location>
</feature>
<feature type="region of interest" description="Disordered" evidence="1">
    <location>
        <begin position="1"/>
        <end position="32"/>
    </location>
</feature>
<evidence type="ECO:0000256" key="2">
    <source>
        <dbReference type="SAM" id="Phobius"/>
    </source>
</evidence>
<evidence type="ECO:0000256" key="1">
    <source>
        <dbReference type="SAM" id="MobiDB-lite"/>
    </source>
</evidence>
<protein>
    <submittedName>
        <fullName evidence="3">Uncharacterized protein</fullName>
    </submittedName>
</protein>
<dbReference type="OrthoDB" id="442175at2759"/>
<comment type="caution">
    <text evidence="3">The sequence shown here is derived from an EMBL/GenBank/DDBJ whole genome shotgun (WGS) entry which is preliminary data.</text>
</comment>
<evidence type="ECO:0000313" key="3">
    <source>
        <dbReference type="EMBL" id="OLP87499.1"/>
    </source>
</evidence>
<feature type="compositionally biased region" description="Basic and acidic residues" evidence="1">
    <location>
        <begin position="445"/>
        <end position="466"/>
    </location>
</feature>
<dbReference type="EMBL" id="LSRX01000858">
    <property type="protein sequence ID" value="OLP87499.1"/>
    <property type="molecule type" value="Genomic_DNA"/>
</dbReference>
<keyword evidence="4" id="KW-1185">Reference proteome</keyword>
<keyword evidence="2" id="KW-0812">Transmembrane</keyword>